<keyword evidence="7" id="KW-0547">Nucleotide-binding</keyword>
<evidence type="ECO:0000256" key="2">
    <source>
        <dbReference type="ARBA" id="ARBA00004141"/>
    </source>
</evidence>
<dbReference type="OrthoDB" id="8554694at2"/>
<dbReference type="KEGG" id="bgv:CAL12_26285"/>
<keyword evidence="5" id="KW-0808">Transferase</keyword>
<evidence type="ECO:0000256" key="1">
    <source>
        <dbReference type="ARBA" id="ARBA00000085"/>
    </source>
</evidence>
<dbReference type="Gene3D" id="1.10.287.130">
    <property type="match status" value="1"/>
</dbReference>
<reference evidence="15 16" key="1">
    <citation type="submission" date="2017-05" db="EMBL/GenBank/DDBJ databases">
        <title>Complete and WGS of Bordetella genogroups.</title>
        <authorList>
            <person name="Spilker T."/>
            <person name="LiPuma J."/>
        </authorList>
    </citation>
    <scope>NUCLEOTIDE SEQUENCE [LARGE SCALE GENOMIC DNA]</scope>
    <source>
        <strain evidence="15 16">AU19157</strain>
    </source>
</reference>
<feature type="transmembrane region" description="Helical" evidence="13">
    <location>
        <begin position="16"/>
        <end position="36"/>
    </location>
</feature>
<evidence type="ECO:0000259" key="14">
    <source>
        <dbReference type="PROSITE" id="PS50109"/>
    </source>
</evidence>
<dbReference type="EC" id="2.7.13.3" evidence="3"/>
<dbReference type="EMBL" id="CP021108">
    <property type="protein sequence ID" value="ARP83976.1"/>
    <property type="molecule type" value="Genomic_DNA"/>
</dbReference>
<evidence type="ECO:0000256" key="3">
    <source>
        <dbReference type="ARBA" id="ARBA00012438"/>
    </source>
</evidence>
<dbReference type="PANTHER" id="PTHR45436">
    <property type="entry name" value="SENSOR HISTIDINE KINASE YKOH"/>
    <property type="match status" value="1"/>
</dbReference>
<evidence type="ECO:0000256" key="4">
    <source>
        <dbReference type="ARBA" id="ARBA00022553"/>
    </source>
</evidence>
<dbReference type="InterPro" id="IPR004358">
    <property type="entry name" value="Sig_transdc_His_kin-like_C"/>
</dbReference>
<dbReference type="SMART" id="SM00387">
    <property type="entry name" value="HATPase_c"/>
    <property type="match status" value="1"/>
</dbReference>
<dbReference type="SUPFAM" id="SSF47384">
    <property type="entry name" value="Homodimeric domain of signal transducing histidine kinase"/>
    <property type="match status" value="1"/>
</dbReference>
<dbReference type="STRING" id="1416806.CAL12_26285"/>
<evidence type="ECO:0000256" key="11">
    <source>
        <dbReference type="ARBA" id="ARBA00023012"/>
    </source>
</evidence>
<dbReference type="InterPro" id="IPR036097">
    <property type="entry name" value="HisK_dim/P_sf"/>
</dbReference>
<evidence type="ECO:0000256" key="13">
    <source>
        <dbReference type="SAM" id="Phobius"/>
    </source>
</evidence>
<keyword evidence="11" id="KW-0902">Two-component regulatory system</keyword>
<keyword evidence="10 13" id="KW-1133">Transmembrane helix</keyword>
<dbReference type="GO" id="GO:0005886">
    <property type="term" value="C:plasma membrane"/>
    <property type="evidence" value="ECO:0007669"/>
    <property type="project" value="TreeGrafter"/>
</dbReference>
<dbReference type="PROSITE" id="PS50109">
    <property type="entry name" value="HIS_KIN"/>
    <property type="match status" value="1"/>
</dbReference>
<evidence type="ECO:0000256" key="8">
    <source>
        <dbReference type="ARBA" id="ARBA00022777"/>
    </source>
</evidence>
<keyword evidence="9" id="KW-0067">ATP-binding</keyword>
<dbReference type="InterPro" id="IPR050428">
    <property type="entry name" value="TCS_sensor_his_kinase"/>
</dbReference>
<evidence type="ECO:0000256" key="10">
    <source>
        <dbReference type="ARBA" id="ARBA00022989"/>
    </source>
</evidence>
<evidence type="ECO:0000256" key="9">
    <source>
        <dbReference type="ARBA" id="ARBA00022840"/>
    </source>
</evidence>
<sequence>MMAWRALAAQHDSLRFRLLCAMLIGIVAFGGAWYSLRAWDLKRPETGYLDERLRDVARQIVESIPRTLSPHDSIAAYSLPDSEADPKGDMLFQVWHMPSGKLILRSPRAPDRPMKPSFSEGFSSIDADNETWRVYALSDRTGTIQVQTAKGQADVAATYKAWVREGVFAAVGIFLLLAIIMWTAVHMSLRALDQARDVIARRSPFDNSPLRQDRLPSEIRPFVIAINQLLERQEAALARERQLIADAAHELRTPLAAIQAQAQRATSSHDIDTTRAEAAKLQAVAARAARIVEQLLDQARLDSDEALSMEDVDLADIVDLVVRDFESKAAHKSQKVAIAAESCPVRGNIDALGILLGNLVDNAVRYTPERGHIKVSCGLDHGVPVLAISDDGPGIPAAYRRRIYDRFFRVPGRAEGGTGIGLSLVARIARLHAAELVEMPAERGFHLAVRFAAHEGQAAQAASTPA</sequence>
<comment type="subcellular location">
    <subcellularLocation>
        <location evidence="2">Membrane</location>
        <topology evidence="2">Multi-pass membrane protein</topology>
    </subcellularLocation>
</comment>
<accession>A0A1W6YSA7</accession>
<keyword evidence="12 13" id="KW-0472">Membrane</keyword>
<keyword evidence="16" id="KW-1185">Reference proteome</keyword>
<dbReference type="SMART" id="SM00388">
    <property type="entry name" value="HisKA"/>
    <property type="match status" value="1"/>
</dbReference>
<dbReference type="AlphaFoldDB" id="A0A1W6YSA7"/>
<feature type="domain" description="Histidine kinase" evidence="14">
    <location>
        <begin position="246"/>
        <end position="455"/>
    </location>
</feature>
<keyword evidence="8" id="KW-0418">Kinase</keyword>
<evidence type="ECO:0000313" key="16">
    <source>
        <dbReference type="Proteomes" id="UP000194151"/>
    </source>
</evidence>
<dbReference type="Gene3D" id="3.30.565.10">
    <property type="entry name" value="Histidine kinase-like ATPase, C-terminal domain"/>
    <property type="match status" value="1"/>
</dbReference>
<dbReference type="InterPro" id="IPR005467">
    <property type="entry name" value="His_kinase_dom"/>
</dbReference>
<name>A0A1W6YSA7_9BORD</name>
<dbReference type="RefSeq" id="WP_086067297.1">
    <property type="nucleotide sequence ID" value="NZ_CP021108.1"/>
</dbReference>
<dbReference type="Pfam" id="PF02518">
    <property type="entry name" value="HATPase_c"/>
    <property type="match status" value="1"/>
</dbReference>
<dbReference type="CDD" id="cd00082">
    <property type="entry name" value="HisKA"/>
    <property type="match status" value="1"/>
</dbReference>
<proteinExistence type="predicted"/>
<gene>
    <name evidence="15" type="ORF">CAL12_26285</name>
</gene>
<evidence type="ECO:0000313" key="15">
    <source>
        <dbReference type="EMBL" id="ARP83976.1"/>
    </source>
</evidence>
<evidence type="ECO:0000256" key="6">
    <source>
        <dbReference type="ARBA" id="ARBA00022692"/>
    </source>
</evidence>
<evidence type="ECO:0000256" key="12">
    <source>
        <dbReference type="ARBA" id="ARBA00023136"/>
    </source>
</evidence>
<dbReference type="PANTHER" id="PTHR45436:SF14">
    <property type="entry name" value="SENSOR PROTEIN QSEC"/>
    <property type="match status" value="1"/>
</dbReference>
<evidence type="ECO:0000256" key="5">
    <source>
        <dbReference type="ARBA" id="ARBA00022679"/>
    </source>
</evidence>
<protein>
    <recommendedName>
        <fullName evidence="3">histidine kinase</fullName>
        <ecNumber evidence="3">2.7.13.3</ecNumber>
    </recommendedName>
</protein>
<dbReference type="GO" id="GO:0000155">
    <property type="term" value="F:phosphorelay sensor kinase activity"/>
    <property type="evidence" value="ECO:0007669"/>
    <property type="project" value="InterPro"/>
</dbReference>
<dbReference type="InterPro" id="IPR003661">
    <property type="entry name" value="HisK_dim/P_dom"/>
</dbReference>
<evidence type="ECO:0000256" key="7">
    <source>
        <dbReference type="ARBA" id="ARBA00022741"/>
    </source>
</evidence>
<dbReference type="GO" id="GO:0005524">
    <property type="term" value="F:ATP binding"/>
    <property type="evidence" value="ECO:0007669"/>
    <property type="project" value="UniProtKB-KW"/>
</dbReference>
<organism evidence="15 16">
    <name type="scientific">Bordetella genomosp. 8</name>
    <dbReference type="NCBI Taxonomy" id="1416806"/>
    <lineage>
        <taxon>Bacteria</taxon>
        <taxon>Pseudomonadati</taxon>
        <taxon>Pseudomonadota</taxon>
        <taxon>Betaproteobacteria</taxon>
        <taxon>Burkholderiales</taxon>
        <taxon>Alcaligenaceae</taxon>
        <taxon>Bordetella</taxon>
    </lineage>
</organism>
<dbReference type="Proteomes" id="UP000194151">
    <property type="component" value="Chromosome"/>
</dbReference>
<dbReference type="PRINTS" id="PR00344">
    <property type="entry name" value="BCTRLSENSOR"/>
</dbReference>
<dbReference type="InterPro" id="IPR036890">
    <property type="entry name" value="HATPase_C_sf"/>
</dbReference>
<dbReference type="CDD" id="cd00075">
    <property type="entry name" value="HATPase"/>
    <property type="match status" value="1"/>
</dbReference>
<feature type="transmembrane region" description="Helical" evidence="13">
    <location>
        <begin position="167"/>
        <end position="185"/>
    </location>
</feature>
<dbReference type="SUPFAM" id="SSF55874">
    <property type="entry name" value="ATPase domain of HSP90 chaperone/DNA topoisomerase II/histidine kinase"/>
    <property type="match status" value="1"/>
</dbReference>
<keyword evidence="6 13" id="KW-0812">Transmembrane</keyword>
<dbReference type="InterPro" id="IPR003594">
    <property type="entry name" value="HATPase_dom"/>
</dbReference>
<dbReference type="Pfam" id="PF00512">
    <property type="entry name" value="HisKA"/>
    <property type="match status" value="1"/>
</dbReference>
<comment type="catalytic activity">
    <reaction evidence="1">
        <text>ATP + protein L-histidine = ADP + protein N-phospho-L-histidine.</text>
        <dbReference type="EC" id="2.7.13.3"/>
    </reaction>
</comment>
<keyword evidence="4" id="KW-0597">Phosphoprotein</keyword>